<feature type="disulfide bond" evidence="5">
    <location>
        <begin position="188"/>
        <end position="197"/>
    </location>
</feature>
<comment type="caution">
    <text evidence="5">Lacks conserved residue(s) required for the propagation of feature annotation.</text>
</comment>
<dbReference type="Proteomes" id="UP001217089">
    <property type="component" value="Unassembled WGS sequence"/>
</dbReference>
<name>A0ABQ9FJ51_TEGGR</name>
<dbReference type="PANTHER" id="PTHR24049">
    <property type="entry name" value="CRUMBS FAMILY MEMBER"/>
    <property type="match status" value="1"/>
</dbReference>
<keyword evidence="8" id="KW-1185">Reference proteome</keyword>
<dbReference type="SUPFAM" id="SSF57196">
    <property type="entry name" value="EGF/Laminin"/>
    <property type="match status" value="5"/>
</dbReference>
<keyword evidence="1 5" id="KW-0245">EGF-like domain</keyword>
<evidence type="ECO:0000259" key="6">
    <source>
        <dbReference type="PROSITE" id="PS50026"/>
    </source>
</evidence>
<feature type="domain" description="EGF-like" evidence="6">
    <location>
        <begin position="200"/>
        <end position="236"/>
    </location>
</feature>
<proteinExistence type="predicted"/>
<dbReference type="InterPro" id="IPR000742">
    <property type="entry name" value="EGF"/>
</dbReference>
<comment type="caution">
    <text evidence="7">The sequence shown here is derived from an EMBL/GenBank/DDBJ whole genome shotgun (WGS) entry which is preliminary data.</text>
</comment>
<evidence type="ECO:0000313" key="7">
    <source>
        <dbReference type="EMBL" id="KAJ8316300.1"/>
    </source>
</evidence>
<sequence length="277" mass="29851">MTVAGDECVSNPCQNGGQCIDNVNSFTCNCPSGYTGSFCEAWDEVAVCSAKCGAAICRDDFQNGNFTCMCPNDQVYGGNTCSQINHCMSNPCHNGGTCTNRYGGYTCTCKPGNANPDCLKFVYECASNPCKNGGTCQDGQNDYSFYSGFGYTGKNCDDIPNNCTPNPCHPNNTASACQELVNDFICPCKEGYYGKTCSEGNVNCNSFPCFHNATCTPTSDGYNCQCAVGWTGTHCETEIDKCTSLTPCQNGATCVNIVNDYICRYVSVNLFEWNYSI</sequence>
<feature type="domain" description="EGF-like" evidence="6">
    <location>
        <begin position="159"/>
        <end position="198"/>
    </location>
</feature>
<evidence type="ECO:0000256" key="3">
    <source>
        <dbReference type="ARBA" id="ARBA00022737"/>
    </source>
</evidence>
<feature type="domain" description="EGF-like" evidence="6">
    <location>
        <begin position="4"/>
        <end position="40"/>
    </location>
</feature>
<dbReference type="InterPro" id="IPR013032">
    <property type="entry name" value="EGF-like_CS"/>
</dbReference>
<dbReference type="PRINTS" id="PR00010">
    <property type="entry name" value="EGFBLOOD"/>
</dbReference>
<dbReference type="InterPro" id="IPR051022">
    <property type="entry name" value="Notch_Cell-Fate_Det"/>
</dbReference>
<feature type="domain" description="EGF-like" evidence="6">
    <location>
        <begin position="83"/>
        <end position="119"/>
    </location>
</feature>
<dbReference type="SMART" id="SM00181">
    <property type="entry name" value="EGF"/>
    <property type="match status" value="6"/>
</dbReference>
<feature type="domain" description="EGF-like" evidence="6">
    <location>
        <begin position="121"/>
        <end position="157"/>
    </location>
</feature>
<dbReference type="Pfam" id="PF12661">
    <property type="entry name" value="hEGF"/>
    <property type="match status" value="3"/>
</dbReference>
<dbReference type="Gene3D" id="2.10.25.10">
    <property type="entry name" value="Laminin"/>
    <property type="match status" value="6"/>
</dbReference>
<organism evidence="7 8">
    <name type="scientific">Tegillarca granosa</name>
    <name type="common">Malaysian cockle</name>
    <name type="synonym">Anadara granosa</name>
    <dbReference type="NCBI Taxonomy" id="220873"/>
    <lineage>
        <taxon>Eukaryota</taxon>
        <taxon>Metazoa</taxon>
        <taxon>Spiralia</taxon>
        <taxon>Lophotrochozoa</taxon>
        <taxon>Mollusca</taxon>
        <taxon>Bivalvia</taxon>
        <taxon>Autobranchia</taxon>
        <taxon>Pteriomorphia</taxon>
        <taxon>Arcoida</taxon>
        <taxon>Arcoidea</taxon>
        <taxon>Arcidae</taxon>
        <taxon>Tegillarca</taxon>
    </lineage>
</organism>
<feature type="disulfide bond" evidence="5">
    <location>
        <begin position="226"/>
        <end position="235"/>
    </location>
</feature>
<reference evidence="7 8" key="1">
    <citation type="submission" date="2022-12" db="EMBL/GenBank/DDBJ databases">
        <title>Chromosome-level genome of Tegillarca granosa.</title>
        <authorList>
            <person name="Kim J."/>
        </authorList>
    </citation>
    <scope>NUCLEOTIDE SEQUENCE [LARGE SCALE GENOMIC DNA]</scope>
    <source>
        <strain evidence="7">Teg-2019</strain>
        <tissue evidence="7">Adductor muscle</tissue>
    </source>
</reference>
<keyword evidence="2" id="KW-0732">Signal</keyword>
<dbReference type="PROSITE" id="PS50026">
    <property type="entry name" value="EGF_3"/>
    <property type="match status" value="5"/>
</dbReference>
<evidence type="ECO:0000256" key="4">
    <source>
        <dbReference type="ARBA" id="ARBA00023157"/>
    </source>
</evidence>
<feature type="disulfide bond" evidence="5">
    <location>
        <begin position="109"/>
        <end position="118"/>
    </location>
</feature>
<keyword evidence="3" id="KW-0677">Repeat</keyword>
<dbReference type="CDD" id="cd00054">
    <property type="entry name" value="EGF_CA"/>
    <property type="match status" value="4"/>
</dbReference>
<accession>A0ABQ9FJ51</accession>
<dbReference type="InterPro" id="IPR001881">
    <property type="entry name" value="EGF-like_Ca-bd_dom"/>
</dbReference>
<evidence type="ECO:0000313" key="8">
    <source>
        <dbReference type="Proteomes" id="UP001217089"/>
    </source>
</evidence>
<evidence type="ECO:0000256" key="2">
    <source>
        <dbReference type="ARBA" id="ARBA00022729"/>
    </source>
</evidence>
<dbReference type="SMART" id="SM00179">
    <property type="entry name" value="EGF_CA"/>
    <property type="match status" value="5"/>
</dbReference>
<gene>
    <name evidence="7" type="ORF">KUTeg_006314</name>
</gene>
<dbReference type="PROSITE" id="PS00010">
    <property type="entry name" value="ASX_HYDROXYL"/>
    <property type="match status" value="2"/>
</dbReference>
<protein>
    <recommendedName>
        <fullName evidence="6">EGF-like domain-containing protein</fullName>
    </recommendedName>
</protein>
<dbReference type="PROSITE" id="PS01186">
    <property type="entry name" value="EGF_2"/>
    <property type="match status" value="3"/>
</dbReference>
<dbReference type="Pfam" id="PF00008">
    <property type="entry name" value="EGF"/>
    <property type="match status" value="2"/>
</dbReference>
<dbReference type="InterPro" id="IPR000152">
    <property type="entry name" value="EGF-type_Asp/Asn_hydroxyl_site"/>
</dbReference>
<keyword evidence="4 5" id="KW-1015">Disulfide bond</keyword>
<dbReference type="EMBL" id="JARBDR010000328">
    <property type="protein sequence ID" value="KAJ8316300.1"/>
    <property type="molecule type" value="Genomic_DNA"/>
</dbReference>
<feature type="disulfide bond" evidence="5">
    <location>
        <begin position="30"/>
        <end position="39"/>
    </location>
</feature>
<evidence type="ECO:0000256" key="1">
    <source>
        <dbReference type="ARBA" id="ARBA00022536"/>
    </source>
</evidence>
<evidence type="ECO:0000256" key="5">
    <source>
        <dbReference type="PROSITE-ProRule" id="PRU00076"/>
    </source>
</evidence>
<dbReference type="PANTHER" id="PTHR24049:SF22">
    <property type="entry name" value="DROSOPHILA CRUMBS HOMOLOG"/>
    <property type="match status" value="1"/>
</dbReference>
<dbReference type="PROSITE" id="PS00022">
    <property type="entry name" value="EGF_1"/>
    <property type="match status" value="3"/>
</dbReference>